<dbReference type="AlphaFoldDB" id="A0A1K1MCQ3"/>
<name>A0A1K1MCQ3_RUMFL</name>
<evidence type="ECO:0000313" key="3">
    <source>
        <dbReference type="Proteomes" id="UP000183461"/>
    </source>
</evidence>
<dbReference type="InterPro" id="IPR025349">
    <property type="entry name" value="DUF4253"/>
</dbReference>
<gene>
    <name evidence="2" type="ORF">SAMN02910280_1069</name>
</gene>
<reference evidence="2 3" key="1">
    <citation type="submission" date="2016-11" db="EMBL/GenBank/DDBJ databases">
        <authorList>
            <person name="Jaros S."/>
            <person name="Januszkiewicz K."/>
            <person name="Wedrychowicz H."/>
        </authorList>
    </citation>
    <scope>NUCLEOTIDE SEQUENCE [LARGE SCALE GENOMIC DNA]</scope>
    <source>
        <strain evidence="2 3">YL228</strain>
    </source>
</reference>
<evidence type="ECO:0000259" key="1">
    <source>
        <dbReference type="Pfam" id="PF14062"/>
    </source>
</evidence>
<dbReference type="Pfam" id="PF14062">
    <property type="entry name" value="DUF4253"/>
    <property type="match status" value="1"/>
</dbReference>
<accession>A0A1K1MCQ3</accession>
<proteinExistence type="predicted"/>
<dbReference type="Proteomes" id="UP000183461">
    <property type="component" value="Unassembled WGS sequence"/>
</dbReference>
<evidence type="ECO:0000313" key="2">
    <source>
        <dbReference type="EMBL" id="SFW20916.1"/>
    </source>
</evidence>
<organism evidence="2 3">
    <name type="scientific">Ruminococcus flavefaciens</name>
    <dbReference type="NCBI Taxonomy" id="1265"/>
    <lineage>
        <taxon>Bacteria</taxon>
        <taxon>Bacillati</taxon>
        <taxon>Bacillota</taxon>
        <taxon>Clostridia</taxon>
        <taxon>Eubacteriales</taxon>
        <taxon>Oscillospiraceae</taxon>
        <taxon>Ruminococcus</taxon>
    </lineage>
</organism>
<dbReference type="EMBL" id="FPIP01000002">
    <property type="protein sequence ID" value="SFW20916.1"/>
    <property type="molecule type" value="Genomic_DNA"/>
</dbReference>
<sequence length="256" mass="28979">MGLFSKLLGNKEQPLVQPNDNAKQIAELTGCECKNISGFLNSDSIMKLYKDESEKGQREGYIPVILVLNGHLLEMIQCNYKDNGGAESYRSKMLSADISHGESFLKQRFDENTEMFEEDFGDDDIYGEYTDGVTPALNFLSTDNNEKLILARIPANKPWEVFAWIPFGGWNECPDTEDMMAVCKYWHEKYKAVPAVISSDELQMFLSAPIKSIDEALKAAEEHYAFCNDTVDQGAGTIKALASTLKDSNVWYFWWD</sequence>
<feature type="domain" description="DUF4253" evidence="1">
    <location>
        <begin position="150"/>
        <end position="256"/>
    </location>
</feature>
<protein>
    <recommendedName>
        <fullName evidence="1">DUF4253 domain-containing protein</fullName>
    </recommendedName>
</protein>
<dbReference type="RefSeq" id="WP_072299440.1">
    <property type="nucleotide sequence ID" value="NZ_FPIP01000002.1"/>
</dbReference>